<feature type="compositionally biased region" description="Basic and acidic residues" evidence="1">
    <location>
        <begin position="27"/>
        <end position="41"/>
    </location>
</feature>
<dbReference type="Proteomes" id="UP001371456">
    <property type="component" value="Unassembled WGS sequence"/>
</dbReference>
<gene>
    <name evidence="2" type="ORF">RDI58_026289</name>
</gene>
<dbReference type="PANTHER" id="PTHR37725">
    <property type="match status" value="1"/>
</dbReference>
<reference evidence="2 3" key="1">
    <citation type="submission" date="2024-02" db="EMBL/GenBank/DDBJ databases">
        <title>de novo genome assembly of Solanum bulbocastanum strain 11H21.</title>
        <authorList>
            <person name="Hosaka A.J."/>
        </authorList>
    </citation>
    <scope>NUCLEOTIDE SEQUENCE [LARGE SCALE GENOMIC DNA]</scope>
    <source>
        <tissue evidence="2">Young leaves</tissue>
    </source>
</reference>
<evidence type="ECO:0000256" key="1">
    <source>
        <dbReference type="SAM" id="MobiDB-lite"/>
    </source>
</evidence>
<evidence type="ECO:0000313" key="2">
    <source>
        <dbReference type="EMBL" id="KAK6775288.1"/>
    </source>
</evidence>
<feature type="compositionally biased region" description="Polar residues" evidence="1">
    <location>
        <begin position="12"/>
        <end position="26"/>
    </location>
</feature>
<feature type="region of interest" description="Disordered" evidence="1">
    <location>
        <begin position="1"/>
        <end position="41"/>
    </location>
</feature>
<organism evidence="2 3">
    <name type="scientific">Solanum bulbocastanum</name>
    <name type="common">Wild potato</name>
    <dbReference type="NCBI Taxonomy" id="147425"/>
    <lineage>
        <taxon>Eukaryota</taxon>
        <taxon>Viridiplantae</taxon>
        <taxon>Streptophyta</taxon>
        <taxon>Embryophyta</taxon>
        <taxon>Tracheophyta</taxon>
        <taxon>Spermatophyta</taxon>
        <taxon>Magnoliopsida</taxon>
        <taxon>eudicotyledons</taxon>
        <taxon>Gunneridae</taxon>
        <taxon>Pentapetalae</taxon>
        <taxon>asterids</taxon>
        <taxon>lamiids</taxon>
        <taxon>Solanales</taxon>
        <taxon>Solanaceae</taxon>
        <taxon>Solanoideae</taxon>
        <taxon>Solaneae</taxon>
        <taxon>Solanum</taxon>
    </lineage>
</organism>
<dbReference type="AlphaFoldDB" id="A0AAN8Y366"/>
<dbReference type="PANTHER" id="PTHR37725:SF1">
    <property type="match status" value="1"/>
</dbReference>
<proteinExistence type="predicted"/>
<accession>A0AAN8Y366</accession>
<name>A0AAN8Y366_SOLBU</name>
<protein>
    <submittedName>
        <fullName evidence="2">Uncharacterized protein</fullName>
    </submittedName>
</protein>
<dbReference type="EMBL" id="JBANQN010000011">
    <property type="protein sequence ID" value="KAK6775288.1"/>
    <property type="molecule type" value="Genomic_DNA"/>
</dbReference>
<feature type="compositionally biased region" description="Basic and acidic residues" evidence="1">
    <location>
        <begin position="1"/>
        <end position="11"/>
    </location>
</feature>
<keyword evidence="3" id="KW-1185">Reference proteome</keyword>
<sequence length="133" mass="15677">MSTHDLYDTIETRNMPSNASTSNNTRNDFDHDNNKKEDRARLDPMLMELLESLREVYMKRRDQLLKRIDYEESIEVLKKLKISIRKNKKKLKTQTIMKRSLSVGDEMRNEKFKIKTPHVVIVARPNGQNGSNN</sequence>
<evidence type="ECO:0000313" key="3">
    <source>
        <dbReference type="Proteomes" id="UP001371456"/>
    </source>
</evidence>
<comment type="caution">
    <text evidence="2">The sequence shown here is derived from an EMBL/GenBank/DDBJ whole genome shotgun (WGS) entry which is preliminary data.</text>
</comment>